<dbReference type="Gene3D" id="2.40.100.10">
    <property type="entry name" value="Cyclophilin-like"/>
    <property type="match status" value="1"/>
</dbReference>
<evidence type="ECO:0000259" key="3">
    <source>
        <dbReference type="PROSITE" id="PS50072"/>
    </source>
</evidence>
<dbReference type="AlphaFoldDB" id="A0A250WYW3"/>
<dbReference type="InterPro" id="IPR003609">
    <property type="entry name" value="Pan_app"/>
</dbReference>
<evidence type="ECO:0000313" key="4">
    <source>
        <dbReference type="EMBL" id="GAX76033.1"/>
    </source>
</evidence>
<evidence type="ECO:0000256" key="1">
    <source>
        <dbReference type="ARBA" id="ARBA00007365"/>
    </source>
</evidence>
<dbReference type="PANTHER" id="PTHR11071">
    <property type="entry name" value="PEPTIDYL-PROLYL CIS-TRANS ISOMERASE"/>
    <property type="match status" value="1"/>
</dbReference>
<evidence type="ECO:0000313" key="5">
    <source>
        <dbReference type="Proteomes" id="UP000232323"/>
    </source>
</evidence>
<comment type="caution">
    <text evidence="4">The sequence shown here is derived from an EMBL/GenBank/DDBJ whole genome shotgun (WGS) entry which is preliminary data.</text>
</comment>
<keyword evidence="2" id="KW-0812">Transmembrane</keyword>
<feature type="domain" description="PPIase cyclophilin-type" evidence="3">
    <location>
        <begin position="213"/>
        <end position="380"/>
    </location>
</feature>
<feature type="transmembrane region" description="Helical" evidence="2">
    <location>
        <begin position="21"/>
        <end position="38"/>
    </location>
</feature>
<dbReference type="Proteomes" id="UP000232323">
    <property type="component" value="Unassembled WGS sequence"/>
</dbReference>
<comment type="similarity">
    <text evidence="1">Belongs to the cyclophilin-type PPIase family.</text>
</comment>
<accession>A0A250WYW3</accession>
<reference evidence="4 5" key="1">
    <citation type="submission" date="2017-08" db="EMBL/GenBank/DDBJ databases">
        <title>Acidophilic green algal genome provides insights into adaptation to an acidic environment.</title>
        <authorList>
            <person name="Hirooka S."/>
            <person name="Hirose Y."/>
            <person name="Kanesaki Y."/>
            <person name="Higuchi S."/>
            <person name="Fujiwara T."/>
            <person name="Onuma R."/>
            <person name="Era A."/>
            <person name="Ohbayashi R."/>
            <person name="Uzuka A."/>
            <person name="Nozaki H."/>
            <person name="Yoshikawa H."/>
            <person name="Miyagishima S.Y."/>
        </authorList>
    </citation>
    <scope>NUCLEOTIDE SEQUENCE [LARGE SCALE GENOMIC DNA]</scope>
    <source>
        <strain evidence="4 5">NIES-2499</strain>
    </source>
</reference>
<dbReference type="PANTHER" id="PTHR11071:SF561">
    <property type="entry name" value="PEPTIDYL-PROLYL CIS-TRANS ISOMERASE D-RELATED"/>
    <property type="match status" value="1"/>
</dbReference>
<dbReference type="SUPFAM" id="SSF50891">
    <property type="entry name" value="Cyclophilin-like"/>
    <property type="match status" value="1"/>
</dbReference>
<dbReference type="PRINTS" id="PR00153">
    <property type="entry name" value="CSAPPISMRASE"/>
</dbReference>
<dbReference type="STRING" id="1157962.A0A250WYW3"/>
<dbReference type="GO" id="GO:0005737">
    <property type="term" value="C:cytoplasm"/>
    <property type="evidence" value="ECO:0007669"/>
    <property type="project" value="TreeGrafter"/>
</dbReference>
<dbReference type="GO" id="GO:0003755">
    <property type="term" value="F:peptidyl-prolyl cis-trans isomerase activity"/>
    <property type="evidence" value="ECO:0007669"/>
    <property type="project" value="InterPro"/>
</dbReference>
<proteinExistence type="inferred from homology"/>
<dbReference type="InterPro" id="IPR002130">
    <property type="entry name" value="Cyclophilin-type_PPIase_dom"/>
</dbReference>
<protein>
    <recommendedName>
        <fullName evidence="3">PPIase cyclophilin-type domain-containing protein</fullName>
    </recommendedName>
</protein>
<evidence type="ECO:0000256" key="2">
    <source>
        <dbReference type="SAM" id="Phobius"/>
    </source>
</evidence>
<keyword evidence="2" id="KW-0472">Membrane</keyword>
<dbReference type="InterPro" id="IPR029000">
    <property type="entry name" value="Cyclophilin-like_dom_sf"/>
</dbReference>
<keyword evidence="5" id="KW-1185">Reference proteome</keyword>
<organism evidence="4 5">
    <name type="scientific">Chlamydomonas eustigma</name>
    <dbReference type="NCBI Taxonomy" id="1157962"/>
    <lineage>
        <taxon>Eukaryota</taxon>
        <taxon>Viridiplantae</taxon>
        <taxon>Chlorophyta</taxon>
        <taxon>core chlorophytes</taxon>
        <taxon>Chlorophyceae</taxon>
        <taxon>CS clade</taxon>
        <taxon>Chlamydomonadales</taxon>
        <taxon>Chlamydomonadaceae</taxon>
        <taxon>Chlamydomonas</taxon>
    </lineage>
</organism>
<dbReference type="GO" id="GO:0006457">
    <property type="term" value="P:protein folding"/>
    <property type="evidence" value="ECO:0007669"/>
    <property type="project" value="TreeGrafter"/>
</dbReference>
<dbReference type="PROSITE" id="PS50072">
    <property type="entry name" value="CSA_PPIASE_2"/>
    <property type="match status" value="1"/>
</dbReference>
<dbReference type="GO" id="GO:0016018">
    <property type="term" value="F:cyclosporin A binding"/>
    <property type="evidence" value="ECO:0007669"/>
    <property type="project" value="TreeGrafter"/>
</dbReference>
<sequence length="384" mass="42558">MLKSRKSRLILWKIKRNAPEIITVLISFVLTVLTIHEVREHSHGYHLHRRPNITAVLRGLDFQDIKVDQPVSPPPQTINTQKVESKAVEPQSKEKTCHIIPHIEFKGSTVKLGSSNFAESDTDCCSQCEKTDGCNVWVWCSKPDGCGVGRKHKECWLKGASLTETLQEEGFTDINLGWTSGSIFPEAERNAVVDAEKSRLQVLRQNKRLPLVYFDITIQGKPVGRMEIILFADVSPIASENFRALCTGEMGIVPDGHDGAGKPYHFKGSTFYRIVDRFICQSGALIESIYGGTFRDDPKGLHLKHDRLGVLSMANNGRDTNTAHFSILMAAAPHLNGKYVIFGEVVSGLDVLHKINAVARGKPNNAVGPEEQVVIADSGEIKDR</sequence>
<gene>
    <name evidence="4" type="ORF">CEUSTIGMA_g3476.t1</name>
</gene>
<keyword evidence="2" id="KW-1133">Transmembrane helix</keyword>
<dbReference type="OrthoDB" id="193499at2759"/>
<dbReference type="Pfam" id="PF00160">
    <property type="entry name" value="Pro_isomerase"/>
    <property type="match status" value="1"/>
</dbReference>
<dbReference type="EMBL" id="BEGY01000015">
    <property type="protein sequence ID" value="GAX76033.1"/>
    <property type="molecule type" value="Genomic_DNA"/>
</dbReference>
<name>A0A250WYW3_9CHLO</name>
<dbReference type="Pfam" id="PF14295">
    <property type="entry name" value="PAN_4"/>
    <property type="match status" value="1"/>
</dbReference>
<dbReference type="Gene3D" id="3.50.4.10">
    <property type="entry name" value="Hepatocyte Growth Factor"/>
    <property type="match status" value="1"/>
</dbReference>